<evidence type="ECO:0000313" key="3">
    <source>
        <dbReference type="EMBL" id="VFK51617.1"/>
    </source>
</evidence>
<feature type="region of interest" description="Disordered" evidence="1">
    <location>
        <begin position="1"/>
        <end position="24"/>
    </location>
</feature>
<accession>A0A450ZJQ6</accession>
<dbReference type="AlphaFoldDB" id="A0A450ZJQ6"/>
<dbReference type="InterPro" id="IPR002525">
    <property type="entry name" value="Transp_IS110-like_N"/>
</dbReference>
<dbReference type="EMBL" id="CAADFY010000036">
    <property type="protein sequence ID" value="VFK54022.1"/>
    <property type="molecule type" value="Genomic_DNA"/>
</dbReference>
<proteinExistence type="predicted"/>
<dbReference type="GO" id="GO:0006313">
    <property type="term" value="P:DNA transposition"/>
    <property type="evidence" value="ECO:0007669"/>
    <property type="project" value="InterPro"/>
</dbReference>
<evidence type="ECO:0000256" key="1">
    <source>
        <dbReference type="SAM" id="MobiDB-lite"/>
    </source>
</evidence>
<sequence>MVAAIRKNGKPKKERTFGNTPSEHQELISDLQAARVTRIGLEATGVYHLNLAVALHMSKHFELMVINPKAARHYAEARMTRCKTDALDAAMLAEFVEHMPSESKKLFC</sequence>
<dbReference type="InterPro" id="IPR047650">
    <property type="entry name" value="Transpos_IS110"/>
</dbReference>
<protein>
    <submittedName>
        <fullName evidence="4">Transposase</fullName>
    </submittedName>
</protein>
<gene>
    <name evidence="3" type="ORF">BECKTUN1418E_GA0071001_100621</name>
    <name evidence="4" type="ORF">BECKTUN1418F_GA0071002_10364</name>
</gene>
<evidence type="ECO:0000313" key="4">
    <source>
        <dbReference type="EMBL" id="VFK54022.1"/>
    </source>
</evidence>
<dbReference type="GO" id="GO:0004803">
    <property type="term" value="F:transposase activity"/>
    <property type="evidence" value="ECO:0007669"/>
    <property type="project" value="InterPro"/>
</dbReference>
<organism evidence="4">
    <name type="scientific">Candidatus Kentrum sp. TUN</name>
    <dbReference type="NCBI Taxonomy" id="2126343"/>
    <lineage>
        <taxon>Bacteria</taxon>
        <taxon>Pseudomonadati</taxon>
        <taxon>Pseudomonadota</taxon>
        <taxon>Gammaproteobacteria</taxon>
        <taxon>Candidatus Kentrum</taxon>
    </lineage>
</organism>
<evidence type="ECO:0000259" key="2">
    <source>
        <dbReference type="Pfam" id="PF01548"/>
    </source>
</evidence>
<dbReference type="GO" id="GO:0003677">
    <property type="term" value="F:DNA binding"/>
    <property type="evidence" value="ECO:0007669"/>
    <property type="project" value="InterPro"/>
</dbReference>
<dbReference type="Pfam" id="PF01548">
    <property type="entry name" value="DEDD_Tnp_IS110"/>
    <property type="match status" value="1"/>
</dbReference>
<dbReference type="EMBL" id="CAADFV010000006">
    <property type="protein sequence ID" value="VFK51617.1"/>
    <property type="molecule type" value="Genomic_DNA"/>
</dbReference>
<name>A0A450ZJQ6_9GAMM</name>
<reference evidence="4" key="1">
    <citation type="submission" date="2019-02" db="EMBL/GenBank/DDBJ databases">
        <authorList>
            <person name="Gruber-Vodicka R. H."/>
            <person name="Seah K. B. B."/>
        </authorList>
    </citation>
    <scope>NUCLEOTIDE SEQUENCE</scope>
    <source>
        <strain evidence="3">BECK_BY2</strain>
        <strain evidence="4">BECK_BY3</strain>
    </source>
</reference>
<feature type="domain" description="Transposase IS110-like N-terminal" evidence="2">
    <location>
        <begin position="2"/>
        <end position="101"/>
    </location>
</feature>
<dbReference type="PANTHER" id="PTHR33055">
    <property type="entry name" value="TRANSPOSASE FOR INSERTION SEQUENCE ELEMENT IS1111A"/>
    <property type="match status" value="1"/>
</dbReference>